<dbReference type="GO" id="GO:0022627">
    <property type="term" value="C:cytosolic small ribosomal subunit"/>
    <property type="evidence" value="ECO:0007669"/>
    <property type="project" value="UniProtKB-UniRule"/>
</dbReference>
<dbReference type="PANTHER" id="PTHR10744:SF1">
    <property type="entry name" value="SMALL RIBOSOMAL SUBUNIT PROTEIN US17M"/>
    <property type="match status" value="1"/>
</dbReference>
<comment type="subunit">
    <text evidence="6">Part of the 30S ribosomal subunit.</text>
</comment>
<comment type="similarity">
    <text evidence="1 6 7">Belongs to the universal ribosomal protein uS17 family.</text>
</comment>
<dbReference type="InterPro" id="IPR019984">
    <property type="entry name" value="Ribosomal_uS17_bact/chlr"/>
</dbReference>
<dbReference type="STRING" id="1817816.A2Y64_08635"/>
<dbReference type="GO" id="GO:0003735">
    <property type="term" value="F:structural constituent of ribosome"/>
    <property type="evidence" value="ECO:0007669"/>
    <property type="project" value="UniProtKB-UniRule"/>
</dbReference>
<comment type="function">
    <text evidence="6">One of the primary rRNA binding proteins, it binds specifically to the 5'-end of 16S ribosomal RNA.</text>
</comment>
<dbReference type="InterPro" id="IPR019979">
    <property type="entry name" value="Ribosomal_uS17_CS"/>
</dbReference>
<name>A0A1F5F389_9BACT</name>
<dbReference type="InterPro" id="IPR012340">
    <property type="entry name" value="NA-bd_OB-fold"/>
</dbReference>
<dbReference type="HAMAP" id="MF_01345_B">
    <property type="entry name" value="Ribosomal_uS17_B"/>
    <property type="match status" value="1"/>
</dbReference>
<gene>
    <name evidence="6" type="primary">rpsQ</name>
    <name evidence="8" type="ORF">A2Y64_08635</name>
</gene>
<dbReference type="GO" id="GO:0019843">
    <property type="term" value="F:rRNA binding"/>
    <property type="evidence" value="ECO:0007669"/>
    <property type="project" value="UniProtKB-UniRule"/>
</dbReference>
<dbReference type="NCBIfam" id="NF004123">
    <property type="entry name" value="PRK05610.1"/>
    <property type="match status" value="1"/>
</dbReference>
<accession>A0A1F5F389</accession>
<dbReference type="Proteomes" id="UP000177187">
    <property type="component" value="Unassembled WGS sequence"/>
</dbReference>
<reference evidence="8 9" key="1">
    <citation type="journal article" date="2016" name="Nat. Commun.">
        <title>Thousands of microbial genomes shed light on interconnected biogeochemical processes in an aquifer system.</title>
        <authorList>
            <person name="Anantharaman K."/>
            <person name="Brown C.T."/>
            <person name="Hug L.A."/>
            <person name="Sharon I."/>
            <person name="Castelle C.J."/>
            <person name="Probst A.J."/>
            <person name="Thomas B.C."/>
            <person name="Singh A."/>
            <person name="Wilkins M.J."/>
            <person name="Karaoz U."/>
            <person name="Brodie E.L."/>
            <person name="Williams K.H."/>
            <person name="Hubbard S.S."/>
            <person name="Banfield J.F."/>
        </authorList>
    </citation>
    <scope>NUCLEOTIDE SEQUENCE [LARGE SCALE GENOMIC DNA]</scope>
</reference>
<dbReference type="SUPFAM" id="SSF50249">
    <property type="entry name" value="Nucleic acid-binding proteins"/>
    <property type="match status" value="1"/>
</dbReference>
<dbReference type="PRINTS" id="PR00973">
    <property type="entry name" value="RIBOSOMALS17"/>
</dbReference>
<evidence type="ECO:0000256" key="5">
    <source>
        <dbReference type="ARBA" id="ARBA00023274"/>
    </source>
</evidence>
<dbReference type="GO" id="GO:0006412">
    <property type="term" value="P:translation"/>
    <property type="evidence" value="ECO:0007669"/>
    <property type="project" value="UniProtKB-UniRule"/>
</dbReference>
<dbReference type="Pfam" id="PF00366">
    <property type="entry name" value="Ribosomal_S17"/>
    <property type="match status" value="1"/>
</dbReference>
<dbReference type="InterPro" id="IPR000266">
    <property type="entry name" value="Ribosomal_uS17"/>
</dbReference>
<dbReference type="PROSITE" id="PS00056">
    <property type="entry name" value="RIBOSOMAL_S17"/>
    <property type="match status" value="1"/>
</dbReference>
<keyword evidence="5 6" id="KW-0687">Ribonucleoprotein</keyword>
<dbReference type="EMBL" id="MFAF01000107">
    <property type="protein sequence ID" value="OGD74099.1"/>
    <property type="molecule type" value="Genomic_DNA"/>
</dbReference>
<dbReference type="NCBIfam" id="TIGR03635">
    <property type="entry name" value="uS17_bact"/>
    <property type="match status" value="1"/>
</dbReference>
<evidence type="ECO:0000256" key="4">
    <source>
        <dbReference type="ARBA" id="ARBA00022980"/>
    </source>
</evidence>
<evidence type="ECO:0000256" key="7">
    <source>
        <dbReference type="RuleBase" id="RU003872"/>
    </source>
</evidence>
<evidence type="ECO:0000313" key="8">
    <source>
        <dbReference type="EMBL" id="OGD74099.1"/>
    </source>
</evidence>
<keyword evidence="2 6" id="KW-0699">rRNA-binding</keyword>
<dbReference type="Gene3D" id="2.40.50.140">
    <property type="entry name" value="Nucleic acid-binding proteins"/>
    <property type="match status" value="1"/>
</dbReference>
<protein>
    <recommendedName>
        <fullName evidence="6">Small ribosomal subunit protein uS17</fullName>
    </recommendedName>
</protein>
<dbReference type="PANTHER" id="PTHR10744">
    <property type="entry name" value="40S RIBOSOMAL PROTEIN S11 FAMILY MEMBER"/>
    <property type="match status" value="1"/>
</dbReference>
<dbReference type="AlphaFoldDB" id="A0A1F5F389"/>
<keyword evidence="3 6" id="KW-0694">RNA-binding</keyword>
<sequence>MGANRKRRTGRVARDAHAKTVVVVVERRQAHPLYKKTVTLTSRFMAHDEENSCRAGDLVVIEETRPLSKLKNWRVVEILERAVG</sequence>
<dbReference type="CDD" id="cd00364">
    <property type="entry name" value="Ribosomal_uS17"/>
    <property type="match status" value="1"/>
</dbReference>
<evidence type="ECO:0000256" key="2">
    <source>
        <dbReference type="ARBA" id="ARBA00022730"/>
    </source>
</evidence>
<organism evidence="8 9">
    <name type="scientific">Candidatus Coatesbacteria bacterium RBG_13_66_14</name>
    <dbReference type="NCBI Taxonomy" id="1817816"/>
    <lineage>
        <taxon>Bacteria</taxon>
        <taxon>Candidatus Coatesiibacteriota</taxon>
    </lineage>
</organism>
<evidence type="ECO:0000313" key="9">
    <source>
        <dbReference type="Proteomes" id="UP000177187"/>
    </source>
</evidence>
<evidence type="ECO:0000256" key="1">
    <source>
        <dbReference type="ARBA" id="ARBA00010254"/>
    </source>
</evidence>
<evidence type="ECO:0000256" key="3">
    <source>
        <dbReference type="ARBA" id="ARBA00022884"/>
    </source>
</evidence>
<proteinExistence type="inferred from homology"/>
<evidence type="ECO:0000256" key="6">
    <source>
        <dbReference type="HAMAP-Rule" id="MF_01345"/>
    </source>
</evidence>
<comment type="caution">
    <text evidence="8">The sequence shown here is derived from an EMBL/GenBank/DDBJ whole genome shotgun (WGS) entry which is preliminary data.</text>
</comment>
<keyword evidence="4 6" id="KW-0689">Ribosomal protein</keyword>